<evidence type="ECO:0000313" key="9">
    <source>
        <dbReference type="Proteomes" id="UP000541444"/>
    </source>
</evidence>
<sequence>MDANIVLVFDFDKTMIDFDSDEWVVDEMGLIQLFNQLHPTMPFNTLMDRMMMELHLQGKTIEDIENCLKHVALNPWIVQAIKSAHALGCDLRIVSDANVFFIETILGHHGLMHYFSEINTNPSVIDKEGRLRILPYHDLETSSCCSNSCPPNMCKGVIIERIRESVSAEGRKRFIYLGDGKGDFCPSLKLEEGDHVMPKKDYPLCELICNDPLLMKAKVHRWSNGQELEKVLLRLIKTIIAEETKNIDLSQVHSSNWEFSTNPVYPMKHFPVSL</sequence>
<comment type="caution">
    <text evidence="8">The sequence shown here is derived from an EMBL/GenBank/DDBJ whole genome shotgun (WGS) entry which is preliminary data.</text>
</comment>
<dbReference type="Proteomes" id="UP000541444">
    <property type="component" value="Unassembled WGS sequence"/>
</dbReference>
<evidence type="ECO:0000256" key="1">
    <source>
        <dbReference type="ARBA" id="ARBA00001946"/>
    </source>
</evidence>
<keyword evidence="9" id="KW-1185">Reference proteome</keyword>
<dbReference type="OrthoDB" id="10267182at2759"/>
<dbReference type="InterPro" id="IPR023214">
    <property type="entry name" value="HAD_sf"/>
</dbReference>
<proteinExistence type="predicted"/>
<evidence type="ECO:0000256" key="3">
    <source>
        <dbReference type="ARBA" id="ARBA00022801"/>
    </source>
</evidence>
<dbReference type="AlphaFoldDB" id="A0A7J7NCR1"/>
<feature type="binding site" evidence="7">
    <location>
        <position position="179"/>
    </location>
    <ligand>
        <name>Mg(2+)</name>
        <dbReference type="ChEBI" id="CHEBI:18420"/>
    </ligand>
</feature>
<dbReference type="InterPro" id="IPR036412">
    <property type="entry name" value="HAD-like_sf"/>
</dbReference>
<dbReference type="GO" id="GO:0016791">
    <property type="term" value="F:phosphatase activity"/>
    <property type="evidence" value="ECO:0007669"/>
    <property type="project" value="InterPro"/>
</dbReference>
<dbReference type="NCBIfam" id="TIGR01489">
    <property type="entry name" value="DKMTPPase-SF"/>
    <property type="match status" value="1"/>
</dbReference>
<dbReference type="NCBIfam" id="TIGR01488">
    <property type="entry name" value="HAD-SF-IB"/>
    <property type="match status" value="1"/>
</dbReference>
<dbReference type="Gene3D" id="3.40.50.1000">
    <property type="entry name" value="HAD superfamily/HAD-like"/>
    <property type="match status" value="1"/>
</dbReference>
<evidence type="ECO:0000256" key="7">
    <source>
        <dbReference type="PIRSR" id="PIRSR031051-3"/>
    </source>
</evidence>
<evidence type="ECO:0000256" key="4">
    <source>
        <dbReference type="ARBA" id="ARBA00022842"/>
    </source>
</evidence>
<evidence type="ECO:0000313" key="8">
    <source>
        <dbReference type="EMBL" id="KAF6164752.1"/>
    </source>
</evidence>
<keyword evidence="4 7" id="KW-0460">Magnesium</keyword>
<evidence type="ECO:0000256" key="2">
    <source>
        <dbReference type="ARBA" id="ARBA00022723"/>
    </source>
</evidence>
<feature type="binding site" evidence="6">
    <location>
        <position position="21"/>
    </location>
    <ligand>
        <name>substrate</name>
    </ligand>
</feature>
<protein>
    <submittedName>
        <fullName evidence="8">Uncharacterized protein</fullName>
    </submittedName>
</protein>
<feature type="binding site" evidence="7">
    <location>
        <position position="12"/>
    </location>
    <ligand>
        <name>Mg(2+)</name>
        <dbReference type="ChEBI" id="CHEBI:18420"/>
    </ligand>
</feature>
<dbReference type="InterPro" id="IPR016965">
    <property type="entry name" value="Pase_PHOSPHO-typ"/>
</dbReference>
<dbReference type="SUPFAM" id="SSF56784">
    <property type="entry name" value="HAD-like"/>
    <property type="match status" value="1"/>
</dbReference>
<evidence type="ECO:0000256" key="6">
    <source>
        <dbReference type="PIRSR" id="PIRSR031051-2"/>
    </source>
</evidence>
<dbReference type="Pfam" id="PF06888">
    <property type="entry name" value="Put_Phosphatase"/>
    <property type="match status" value="1"/>
</dbReference>
<feature type="active site" description="Nucleophile" evidence="5">
    <location>
        <position position="10"/>
    </location>
</feature>
<comment type="cofactor">
    <cofactor evidence="1 7">
        <name>Mg(2+)</name>
        <dbReference type="ChEBI" id="CHEBI:18420"/>
    </cofactor>
</comment>
<dbReference type="InterPro" id="IPR006384">
    <property type="entry name" value="HAD_hydro_PyrdxlP_Pase-like"/>
</dbReference>
<name>A0A7J7NCR1_9MAGN</name>
<keyword evidence="2 7" id="KW-0479">Metal-binding</keyword>
<evidence type="ECO:0000256" key="5">
    <source>
        <dbReference type="PIRSR" id="PIRSR031051-1"/>
    </source>
</evidence>
<feature type="binding site" evidence="7">
    <location>
        <position position="10"/>
    </location>
    <ligand>
        <name>Mg(2+)</name>
        <dbReference type="ChEBI" id="CHEBI:18420"/>
    </ligand>
</feature>
<feature type="active site" description="Proton donor" evidence="5">
    <location>
        <position position="12"/>
    </location>
</feature>
<organism evidence="8 9">
    <name type="scientific">Kingdonia uniflora</name>
    <dbReference type="NCBI Taxonomy" id="39325"/>
    <lineage>
        <taxon>Eukaryota</taxon>
        <taxon>Viridiplantae</taxon>
        <taxon>Streptophyta</taxon>
        <taxon>Embryophyta</taxon>
        <taxon>Tracheophyta</taxon>
        <taxon>Spermatophyta</taxon>
        <taxon>Magnoliopsida</taxon>
        <taxon>Ranunculales</taxon>
        <taxon>Circaeasteraceae</taxon>
        <taxon>Kingdonia</taxon>
    </lineage>
</organism>
<dbReference type="GO" id="GO:0046872">
    <property type="term" value="F:metal ion binding"/>
    <property type="evidence" value="ECO:0007669"/>
    <property type="project" value="UniProtKB-KW"/>
</dbReference>
<dbReference type="PANTHER" id="PTHR20889:SF12">
    <property type="entry name" value="LP01149P"/>
    <property type="match status" value="1"/>
</dbReference>
<dbReference type="PIRSF" id="PIRSF031051">
    <property type="entry name" value="PyrdxlP_Pase_PHOSPHO2"/>
    <property type="match status" value="1"/>
</dbReference>
<feature type="binding site" evidence="6">
    <location>
        <position position="96"/>
    </location>
    <ligand>
        <name>substrate</name>
    </ligand>
</feature>
<dbReference type="PANTHER" id="PTHR20889">
    <property type="entry name" value="PHOSPHATASE, ORPHAN 1, 2"/>
    <property type="match status" value="1"/>
</dbReference>
<dbReference type="EMBL" id="JACGCM010000911">
    <property type="protein sequence ID" value="KAF6164752.1"/>
    <property type="molecule type" value="Genomic_DNA"/>
</dbReference>
<accession>A0A7J7NCR1</accession>
<gene>
    <name evidence="8" type="ORF">GIB67_041004</name>
</gene>
<keyword evidence="3" id="KW-0378">Hydrolase</keyword>
<reference evidence="8 9" key="1">
    <citation type="journal article" date="2020" name="IScience">
        <title>Genome Sequencing of the Endangered Kingdonia uniflora (Circaeasteraceae, Ranunculales) Reveals Potential Mechanisms of Evolutionary Specialization.</title>
        <authorList>
            <person name="Sun Y."/>
            <person name="Deng T."/>
            <person name="Zhang A."/>
            <person name="Moore M.J."/>
            <person name="Landis J.B."/>
            <person name="Lin N."/>
            <person name="Zhang H."/>
            <person name="Zhang X."/>
            <person name="Huang J."/>
            <person name="Zhang X."/>
            <person name="Sun H."/>
            <person name="Wang H."/>
        </authorList>
    </citation>
    <scope>NUCLEOTIDE SEQUENCE [LARGE SCALE GENOMIC DNA]</scope>
    <source>
        <strain evidence="8">TB1705</strain>
        <tissue evidence="8">Leaf</tissue>
    </source>
</reference>